<keyword evidence="4" id="KW-1185">Reference proteome</keyword>
<dbReference type="Gene3D" id="1.10.533.10">
    <property type="entry name" value="Death Domain, Fas"/>
    <property type="match status" value="1"/>
</dbReference>
<dbReference type="Proteomes" id="UP000663829">
    <property type="component" value="Unassembled WGS sequence"/>
</dbReference>
<evidence type="ECO:0000313" key="4">
    <source>
        <dbReference type="Proteomes" id="UP000663829"/>
    </source>
</evidence>
<dbReference type="Proteomes" id="UP000681722">
    <property type="component" value="Unassembled WGS sequence"/>
</dbReference>
<dbReference type="InterPro" id="IPR001875">
    <property type="entry name" value="DED_dom"/>
</dbReference>
<dbReference type="InterPro" id="IPR011029">
    <property type="entry name" value="DEATH-like_dom_sf"/>
</dbReference>
<dbReference type="EMBL" id="CAJNOQ010001654">
    <property type="protein sequence ID" value="CAF0909992.1"/>
    <property type="molecule type" value="Genomic_DNA"/>
</dbReference>
<evidence type="ECO:0000313" key="3">
    <source>
        <dbReference type="EMBL" id="CAF3691251.1"/>
    </source>
</evidence>
<feature type="domain" description="DED" evidence="1">
    <location>
        <begin position="5"/>
        <end position="85"/>
    </location>
</feature>
<evidence type="ECO:0000313" key="2">
    <source>
        <dbReference type="EMBL" id="CAF0909992.1"/>
    </source>
</evidence>
<gene>
    <name evidence="2" type="ORF">GPM918_LOCUS9096</name>
    <name evidence="3" type="ORF">SRO942_LOCUS9097</name>
</gene>
<organism evidence="2 4">
    <name type="scientific">Didymodactylos carnosus</name>
    <dbReference type="NCBI Taxonomy" id="1234261"/>
    <lineage>
        <taxon>Eukaryota</taxon>
        <taxon>Metazoa</taxon>
        <taxon>Spiralia</taxon>
        <taxon>Gnathifera</taxon>
        <taxon>Rotifera</taxon>
        <taxon>Eurotatoria</taxon>
        <taxon>Bdelloidea</taxon>
        <taxon>Philodinida</taxon>
        <taxon>Philodinidae</taxon>
        <taxon>Didymodactylos</taxon>
    </lineage>
</organism>
<accession>A0A814A8F7</accession>
<name>A0A814A8F7_9BILA</name>
<dbReference type="EMBL" id="CAJOBC010001654">
    <property type="protein sequence ID" value="CAF3691251.1"/>
    <property type="molecule type" value="Genomic_DNA"/>
</dbReference>
<reference evidence="2" key="1">
    <citation type="submission" date="2021-02" db="EMBL/GenBank/DDBJ databases">
        <authorList>
            <person name="Nowell W R."/>
        </authorList>
    </citation>
    <scope>NUCLEOTIDE SEQUENCE</scope>
</reference>
<dbReference type="SUPFAM" id="SSF47986">
    <property type="entry name" value="DEATH domain"/>
    <property type="match status" value="1"/>
</dbReference>
<protein>
    <recommendedName>
        <fullName evidence="1">DED domain-containing protein</fullName>
    </recommendedName>
</protein>
<dbReference type="AlphaFoldDB" id="A0A814A8F7"/>
<proteinExistence type="predicted"/>
<dbReference type="PROSITE" id="PS50168">
    <property type="entry name" value="DED"/>
    <property type="match status" value="1"/>
</dbReference>
<dbReference type="GO" id="GO:0042981">
    <property type="term" value="P:regulation of apoptotic process"/>
    <property type="evidence" value="ECO:0007669"/>
    <property type="project" value="InterPro"/>
</dbReference>
<comment type="caution">
    <text evidence="2">The sequence shown here is derived from an EMBL/GenBank/DDBJ whole genome shotgun (WGS) entry which is preliminary data.</text>
</comment>
<sequence>MAEFEFRGILLKMVEDLSDLDRRKFYFILGDIIPRRLRDNVSIESSIEVLEILFDILRLSDNTLSYLIHALEQIQRSDWSHRLNEYYQNKDSIFDLSVSHVCSELSTSNISRSPSISSLLSDLRDDSAILIHSYNQRKVVLKNSNKEKIKHSYNNERLVGRLSRPSVDNFNGQLYDYYSQPPDMIDNDLNDGENYLWLSRSKKFCCAPPL</sequence>
<evidence type="ECO:0000259" key="1">
    <source>
        <dbReference type="PROSITE" id="PS50168"/>
    </source>
</evidence>